<reference evidence="1 2" key="1">
    <citation type="journal article" date="2021" name="Sci. Rep.">
        <title>The distribution of antibiotic resistance genes in chicken gut microbiota commensals.</title>
        <authorList>
            <person name="Juricova H."/>
            <person name="Matiasovicova J."/>
            <person name="Kubasova T."/>
            <person name="Cejkova D."/>
            <person name="Rychlik I."/>
        </authorList>
    </citation>
    <scope>NUCLEOTIDE SEQUENCE [LARGE SCALE GENOMIC DNA]</scope>
    <source>
        <strain evidence="1 2">An801</strain>
    </source>
</reference>
<evidence type="ECO:0000313" key="2">
    <source>
        <dbReference type="Proteomes" id="UP000703295"/>
    </source>
</evidence>
<proteinExistence type="predicted"/>
<sequence length="148" mass="17243">MKKEYLSDLLELLETEVPELRWIDADEGQLDYYTDERPPVAWPCCLVELSMPDTRDLSSMGTVPQRCTLRTVLTIAFNDCASLNTHTPGSVRETALKRFDLLEKIKQSIHGRWFDHFQQPYMRRSCVPQKREDGLKVYEMVFEAAVIE</sequence>
<evidence type="ECO:0000313" key="1">
    <source>
        <dbReference type="EMBL" id="MBM6757392.1"/>
    </source>
</evidence>
<protein>
    <submittedName>
        <fullName evidence="1">Uncharacterized protein</fullName>
    </submittedName>
</protein>
<accession>A0ABS2ERU3</accession>
<organism evidence="1 2">
    <name type="scientific">Bacteroides mediterraneensis</name>
    <dbReference type="NCBI Taxonomy" id="1841856"/>
    <lineage>
        <taxon>Bacteria</taxon>
        <taxon>Pseudomonadati</taxon>
        <taxon>Bacteroidota</taxon>
        <taxon>Bacteroidia</taxon>
        <taxon>Bacteroidales</taxon>
        <taxon>Bacteroidaceae</taxon>
        <taxon>Bacteroides</taxon>
    </lineage>
</organism>
<comment type="caution">
    <text evidence="1">The sequence shown here is derived from an EMBL/GenBank/DDBJ whole genome shotgun (WGS) entry which is preliminary data.</text>
</comment>
<name>A0ABS2ERU3_9BACE</name>
<dbReference type="EMBL" id="JACJJW010000002">
    <property type="protein sequence ID" value="MBM6757392.1"/>
    <property type="molecule type" value="Genomic_DNA"/>
</dbReference>
<gene>
    <name evidence="1" type="ORF">H6A31_01560</name>
</gene>
<keyword evidence="2" id="KW-1185">Reference proteome</keyword>
<dbReference type="Proteomes" id="UP000703295">
    <property type="component" value="Unassembled WGS sequence"/>
</dbReference>
<dbReference type="RefSeq" id="WP_204474054.1">
    <property type="nucleotide sequence ID" value="NZ_JACJJW010000002.1"/>
</dbReference>